<protein>
    <recommendedName>
        <fullName evidence="3">HEPN domain-containing protein</fullName>
    </recommendedName>
</protein>
<evidence type="ECO:0000313" key="1">
    <source>
        <dbReference type="EMBL" id="OGD64771.1"/>
    </source>
</evidence>
<proteinExistence type="predicted"/>
<dbReference type="Proteomes" id="UP000177481">
    <property type="component" value="Unassembled WGS sequence"/>
</dbReference>
<dbReference type="EMBL" id="MEZX01000002">
    <property type="protein sequence ID" value="OGD64771.1"/>
    <property type="molecule type" value="Genomic_DNA"/>
</dbReference>
<reference evidence="1 2" key="1">
    <citation type="journal article" date="2016" name="Nat. Commun.">
        <title>Thousands of microbial genomes shed light on interconnected biogeochemical processes in an aquifer system.</title>
        <authorList>
            <person name="Anantharaman K."/>
            <person name="Brown C.T."/>
            <person name="Hug L.A."/>
            <person name="Sharon I."/>
            <person name="Castelle C.J."/>
            <person name="Probst A.J."/>
            <person name="Thomas B.C."/>
            <person name="Singh A."/>
            <person name="Wilkins M.J."/>
            <person name="Karaoz U."/>
            <person name="Brodie E.L."/>
            <person name="Williams K.H."/>
            <person name="Hubbard S.S."/>
            <person name="Banfield J.F."/>
        </authorList>
    </citation>
    <scope>NUCLEOTIDE SEQUENCE [LARGE SCALE GENOMIC DNA]</scope>
</reference>
<organism evidence="1 2">
    <name type="scientific">Candidatus Berkelbacteria bacterium RIFCSPLOWO2_01_FULL_50_28</name>
    <dbReference type="NCBI Taxonomy" id="1797471"/>
    <lineage>
        <taxon>Bacteria</taxon>
        <taxon>Candidatus Berkelbacteria</taxon>
    </lineage>
</organism>
<comment type="caution">
    <text evidence="1">The sequence shown here is derived from an EMBL/GenBank/DDBJ whole genome shotgun (WGS) entry which is preliminary data.</text>
</comment>
<dbReference type="STRING" id="1797471.A3A71_01855"/>
<accession>A0A1F5EBP6</accession>
<name>A0A1F5EBP6_9BACT</name>
<evidence type="ECO:0000313" key="2">
    <source>
        <dbReference type="Proteomes" id="UP000177481"/>
    </source>
</evidence>
<dbReference type="AlphaFoldDB" id="A0A1F5EBP6"/>
<gene>
    <name evidence="1" type="ORF">A3A71_01855</name>
</gene>
<evidence type="ECO:0008006" key="3">
    <source>
        <dbReference type="Google" id="ProtNLM"/>
    </source>
</evidence>
<sequence length="152" mass="17912">MFQDEPFLAYANNSYGFWNASQQLDENRHAYGHIVSFWNLLFSLELSLKGLIMKNTKSLLIGHELKNLRVKCANYFNFTEREKKAIDFWDPYYSGSGGFKYPNPNYEANYFPHDFSILSRLVQRILEEVYGDNGHWEFKLSKELVGLEHIPE</sequence>